<dbReference type="RefSeq" id="WP_347324754.1">
    <property type="nucleotide sequence ID" value="NZ_JBCGUH010000004.1"/>
</dbReference>
<comment type="caution">
    <text evidence="3">The sequence shown here is derived from an EMBL/GenBank/DDBJ whole genome shotgun (WGS) entry which is preliminary data.</text>
</comment>
<proteinExistence type="inferred from homology"/>
<dbReference type="InterPro" id="IPR034660">
    <property type="entry name" value="DinB/YfiT-like"/>
</dbReference>
<accession>A0ABW4RHM0</accession>
<dbReference type="PANTHER" id="PTHR37302">
    <property type="entry name" value="SLR1116 PROTEIN"/>
    <property type="match status" value="1"/>
</dbReference>
<gene>
    <name evidence="3" type="ORF">ACFSC9_09740</name>
</gene>
<evidence type="ECO:0000313" key="3">
    <source>
        <dbReference type="EMBL" id="MFD1885807.1"/>
    </source>
</evidence>
<protein>
    <submittedName>
        <fullName evidence="3">DinB family protein</fullName>
    </submittedName>
</protein>
<sequence length="186" mass="21381">MNNTTRNMLRYHHWANETMLTRLQELPASVFHEETLSSYPTLSATLGHMYVVDHMWYLVLTGTDMSAALEQSMPLLPLGSEWDLSQCSARFEEQKQQYTEWIEQADLTQTMMLNNPYAGVRELALEEMVLQVVNHGTYHRGNMTTMLRQLGYPSVMNDYILYLYQQSEPSPSGSLDSVRSSDCNPS</sequence>
<dbReference type="EMBL" id="JBHUEH010000014">
    <property type="protein sequence ID" value="MFD1885807.1"/>
    <property type="molecule type" value="Genomic_DNA"/>
</dbReference>
<evidence type="ECO:0000313" key="4">
    <source>
        <dbReference type="Proteomes" id="UP001597233"/>
    </source>
</evidence>
<dbReference type="PANTHER" id="PTHR37302:SF1">
    <property type="entry name" value="PROTEIN DINB"/>
    <property type="match status" value="1"/>
</dbReference>
<evidence type="ECO:0000256" key="1">
    <source>
        <dbReference type="ARBA" id="ARBA00008635"/>
    </source>
</evidence>
<comment type="similarity">
    <text evidence="1">Belongs to the DinB family.</text>
</comment>
<name>A0ABW4RHM0_9BACL</name>
<organism evidence="3 4">
    <name type="scientific">Paenibacillus wenxiniae</name>
    <dbReference type="NCBI Taxonomy" id="1636843"/>
    <lineage>
        <taxon>Bacteria</taxon>
        <taxon>Bacillati</taxon>
        <taxon>Bacillota</taxon>
        <taxon>Bacilli</taxon>
        <taxon>Bacillales</taxon>
        <taxon>Paenibacillaceae</taxon>
        <taxon>Paenibacillus</taxon>
    </lineage>
</organism>
<keyword evidence="4" id="KW-1185">Reference proteome</keyword>
<dbReference type="Proteomes" id="UP001597233">
    <property type="component" value="Unassembled WGS sequence"/>
</dbReference>
<reference evidence="4" key="1">
    <citation type="journal article" date="2019" name="Int. J. Syst. Evol. Microbiol.">
        <title>The Global Catalogue of Microorganisms (GCM) 10K type strain sequencing project: providing services to taxonomists for standard genome sequencing and annotation.</title>
        <authorList>
            <consortium name="The Broad Institute Genomics Platform"/>
            <consortium name="The Broad Institute Genome Sequencing Center for Infectious Disease"/>
            <person name="Wu L."/>
            <person name="Ma J."/>
        </authorList>
    </citation>
    <scope>NUCLEOTIDE SEQUENCE [LARGE SCALE GENOMIC DNA]</scope>
    <source>
        <strain evidence="4">CCUG 54950</strain>
    </source>
</reference>
<dbReference type="Gene3D" id="1.20.120.450">
    <property type="entry name" value="dinb family like domain"/>
    <property type="match status" value="1"/>
</dbReference>
<dbReference type="InterPro" id="IPR007837">
    <property type="entry name" value="DinB"/>
</dbReference>
<evidence type="ECO:0000256" key="2">
    <source>
        <dbReference type="ARBA" id="ARBA00022723"/>
    </source>
</evidence>
<keyword evidence="2" id="KW-0479">Metal-binding</keyword>
<dbReference type="SUPFAM" id="SSF109854">
    <property type="entry name" value="DinB/YfiT-like putative metalloenzymes"/>
    <property type="match status" value="1"/>
</dbReference>
<dbReference type="Pfam" id="PF05163">
    <property type="entry name" value="DinB"/>
    <property type="match status" value="1"/>
</dbReference>